<keyword evidence="3 6" id="KW-1133">Transmembrane helix</keyword>
<dbReference type="RefSeq" id="WP_123590120.1">
    <property type="nucleotide sequence ID" value="NZ_AYKF01000063.1"/>
</dbReference>
<dbReference type="PANTHER" id="PTHR37422">
    <property type="entry name" value="TEICHURONIC ACID BIOSYNTHESIS PROTEIN TUAE"/>
    <property type="match status" value="1"/>
</dbReference>
<dbReference type="EMBL" id="AYKF01000063">
    <property type="protein sequence ID" value="ROO33064.1"/>
    <property type="molecule type" value="Genomic_DNA"/>
</dbReference>
<feature type="domain" description="DUF5935" evidence="8">
    <location>
        <begin position="1"/>
        <end position="187"/>
    </location>
</feature>
<dbReference type="AlphaFoldDB" id="A0A423Q354"/>
<keyword evidence="2 6" id="KW-0812">Transmembrane</keyword>
<feature type="transmembrane region" description="Helical" evidence="6">
    <location>
        <begin position="217"/>
        <end position="232"/>
    </location>
</feature>
<evidence type="ECO:0000256" key="2">
    <source>
        <dbReference type="ARBA" id="ARBA00022692"/>
    </source>
</evidence>
<organism evidence="9 10">
    <name type="scientific">Salinisphaera orenii YIM 95161</name>
    <dbReference type="NCBI Taxonomy" id="1051139"/>
    <lineage>
        <taxon>Bacteria</taxon>
        <taxon>Pseudomonadati</taxon>
        <taxon>Pseudomonadota</taxon>
        <taxon>Gammaproteobacteria</taxon>
        <taxon>Salinisphaerales</taxon>
        <taxon>Salinisphaeraceae</taxon>
        <taxon>Salinisphaera</taxon>
    </lineage>
</organism>
<feature type="transmembrane region" description="Helical" evidence="6">
    <location>
        <begin position="39"/>
        <end position="61"/>
    </location>
</feature>
<dbReference type="OrthoDB" id="9772644at2"/>
<dbReference type="InterPro" id="IPR017528">
    <property type="entry name" value="CHP03097O-antigen_lig-rel"/>
</dbReference>
<evidence type="ECO:0000256" key="5">
    <source>
        <dbReference type="SAM" id="MobiDB-lite"/>
    </source>
</evidence>
<feature type="transmembrane region" description="Helical" evidence="6">
    <location>
        <begin position="73"/>
        <end position="92"/>
    </location>
</feature>
<dbReference type="InterPro" id="IPR045979">
    <property type="entry name" value="DUF5935"/>
</dbReference>
<name>A0A423Q354_9GAMM</name>
<reference evidence="9 10" key="1">
    <citation type="submission" date="2013-10" db="EMBL/GenBank/DDBJ databases">
        <title>Salinisphaera halophila YIM 95161 Genome Sequencing.</title>
        <authorList>
            <person name="Lai Q."/>
            <person name="Li C."/>
            <person name="Shao Z."/>
        </authorList>
    </citation>
    <scope>NUCLEOTIDE SEQUENCE [LARGE SCALE GENOMIC DNA]</scope>
    <source>
        <strain evidence="9 10">YIM 95161</strain>
    </source>
</reference>
<evidence type="ECO:0000256" key="4">
    <source>
        <dbReference type="ARBA" id="ARBA00023136"/>
    </source>
</evidence>
<evidence type="ECO:0000256" key="1">
    <source>
        <dbReference type="ARBA" id="ARBA00004141"/>
    </source>
</evidence>
<dbReference type="InterPro" id="IPR007016">
    <property type="entry name" value="O-antigen_ligase-rel_domated"/>
</dbReference>
<comment type="caution">
    <text evidence="9">The sequence shown here is derived from an EMBL/GenBank/DDBJ whole genome shotgun (WGS) entry which is preliminary data.</text>
</comment>
<evidence type="ECO:0000256" key="6">
    <source>
        <dbReference type="SAM" id="Phobius"/>
    </source>
</evidence>
<comment type="subcellular location">
    <subcellularLocation>
        <location evidence="1">Membrane</location>
        <topology evidence="1">Multi-pass membrane protein</topology>
    </subcellularLocation>
</comment>
<feature type="compositionally biased region" description="Basic residues" evidence="5">
    <location>
        <begin position="430"/>
        <end position="441"/>
    </location>
</feature>
<dbReference type="Pfam" id="PF04932">
    <property type="entry name" value="Wzy_C"/>
    <property type="match status" value="1"/>
</dbReference>
<dbReference type="GO" id="GO:0016020">
    <property type="term" value="C:membrane"/>
    <property type="evidence" value="ECO:0007669"/>
    <property type="project" value="UniProtKB-SubCell"/>
</dbReference>
<evidence type="ECO:0000259" key="8">
    <source>
        <dbReference type="Pfam" id="PF19358"/>
    </source>
</evidence>
<feature type="transmembrane region" description="Helical" evidence="6">
    <location>
        <begin position="239"/>
        <end position="256"/>
    </location>
</feature>
<evidence type="ECO:0000259" key="7">
    <source>
        <dbReference type="Pfam" id="PF04932"/>
    </source>
</evidence>
<proteinExistence type="predicted"/>
<feature type="transmembrane region" description="Helical" evidence="6">
    <location>
        <begin position="104"/>
        <end position="122"/>
    </location>
</feature>
<sequence>MRALALLMFVAATVPMAFMRPVIGLMLWILFSYMNPHRIAYGFATAFPWVMIVAVVTMVSTMAHSQQRQALRMTPLMILMTLFLLWTGLSTLDAVVPDQAEIEWVRFFKIMLMVYFTAILVTDKQRLHWVLWTIVLSFGFWGFKGGFFTLITGGGYNVMGPIKSFYRDTNGFALVMCMCLPLMRYLQLQDHRKWVRLGLWGLMGLTAVAIVGTYSRGGLLALGITVLMLIYKSPRRASLFLVIPIMAVLVASFMPQEWYSRMNTIDEYQQDKSAQGRINSWTFAVNVALDDPLLGGGMRVWSSDAMWDTHGPPDAVHRAIHSIFFQVLGEAGFVGLALFVAMLAGGWFGLARIRRKARAGPDTAWMADLASMMQVSLVAYAAAGSLLPMPYFDLFYQILAMTTVLHMLLLRAEAGGEQRTVAESPSAAATHRHPVGRRRPAIGRPLRPDTQGGGQQDLPWY</sequence>
<dbReference type="NCBIfam" id="TIGR03097">
    <property type="entry name" value="PEP_O_lig_1"/>
    <property type="match status" value="1"/>
</dbReference>
<dbReference type="InterPro" id="IPR051533">
    <property type="entry name" value="WaaL-like"/>
</dbReference>
<keyword evidence="4 6" id="KW-0472">Membrane</keyword>
<gene>
    <name evidence="9" type="ORF">SAHL_04090</name>
</gene>
<evidence type="ECO:0000256" key="3">
    <source>
        <dbReference type="ARBA" id="ARBA00022989"/>
    </source>
</evidence>
<feature type="region of interest" description="Disordered" evidence="5">
    <location>
        <begin position="420"/>
        <end position="461"/>
    </location>
</feature>
<dbReference type="Pfam" id="PF19358">
    <property type="entry name" value="DUF5935"/>
    <property type="match status" value="1"/>
</dbReference>
<evidence type="ECO:0000313" key="10">
    <source>
        <dbReference type="Proteomes" id="UP000285123"/>
    </source>
</evidence>
<dbReference type="PANTHER" id="PTHR37422:SF13">
    <property type="entry name" value="LIPOPOLYSACCHARIDE BIOSYNTHESIS PROTEIN PA4999-RELATED"/>
    <property type="match status" value="1"/>
</dbReference>
<feature type="transmembrane region" description="Helical" evidence="6">
    <location>
        <begin position="129"/>
        <end position="151"/>
    </location>
</feature>
<feature type="transmembrane region" description="Helical" evidence="6">
    <location>
        <begin position="331"/>
        <end position="351"/>
    </location>
</feature>
<accession>A0A423Q354</accession>
<evidence type="ECO:0000313" key="9">
    <source>
        <dbReference type="EMBL" id="ROO33064.1"/>
    </source>
</evidence>
<feature type="domain" description="O-antigen ligase-related" evidence="7">
    <location>
        <begin position="203"/>
        <end position="340"/>
    </location>
</feature>
<dbReference type="Proteomes" id="UP000285123">
    <property type="component" value="Unassembled WGS sequence"/>
</dbReference>
<protein>
    <submittedName>
        <fullName evidence="9">Exosortase</fullName>
    </submittedName>
</protein>